<dbReference type="STRING" id="298654.FraEuI1c_0273"/>
<keyword evidence="2" id="KW-1185">Reference proteome</keyword>
<dbReference type="InParanoid" id="E3J668"/>
<accession>E3J668</accession>
<evidence type="ECO:0000313" key="1">
    <source>
        <dbReference type="EMBL" id="ADP78359.1"/>
    </source>
</evidence>
<proteinExistence type="predicted"/>
<evidence type="ECO:0000313" key="2">
    <source>
        <dbReference type="Proteomes" id="UP000002484"/>
    </source>
</evidence>
<dbReference type="RefSeq" id="WP_013421482.1">
    <property type="nucleotide sequence ID" value="NC_014666.1"/>
</dbReference>
<protein>
    <submittedName>
        <fullName evidence="1">Uncharacterized protein</fullName>
    </submittedName>
</protein>
<gene>
    <name evidence="1" type="ordered locus">FraEuI1c_0273</name>
</gene>
<sequence>MTGRAYPLPRPDDDPRFTFGLMLDVAAVLARRGYPTLTSGADLVELQQALFGFLYAAAPDDGQQHVEGPAVPAAPVVVERCECGALVADHRGAGWREAGACGSLVAFAPATLAGVDSVVCLGTDSEPCGHLGADHSDWGKPGGCRGCGCTRSYDHGKPGDDDAAGTVAAAVIGGARWTWRYEGAGIWQRVGSDGALTSRQLRALGAVVTDLPGASADDDDLAHRRAGAEAMLRAAERRAGTEADSDGRWTAQAGQLADEIASIDQALQPDGDQ</sequence>
<reference evidence="1 2" key="1">
    <citation type="submission" date="2010-10" db="EMBL/GenBank/DDBJ databases">
        <title>Complete sequence of Frankia sp. EuI1c.</title>
        <authorList>
            <consortium name="US DOE Joint Genome Institute"/>
            <person name="Lucas S."/>
            <person name="Copeland A."/>
            <person name="Lapidus A."/>
            <person name="Cheng J.-F."/>
            <person name="Bruce D."/>
            <person name="Goodwin L."/>
            <person name="Pitluck S."/>
            <person name="Chertkov O."/>
            <person name="Detter J.C."/>
            <person name="Han C."/>
            <person name="Tapia R."/>
            <person name="Land M."/>
            <person name="Hauser L."/>
            <person name="Jeffries C."/>
            <person name="Kyrpides N."/>
            <person name="Ivanova N."/>
            <person name="Mikhailova N."/>
            <person name="Beauchemin N."/>
            <person name="Sen A."/>
            <person name="Sur S.A."/>
            <person name="Gtari M."/>
            <person name="Wall L."/>
            <person name="Tisa L."/>
            <person name="Woyke T."/>
        </authorList>
    </citation>
    <scope>NUCLEOTIDE SEQUENCE [LARGE SCALE GENOMIC DNA]</scope>
    <source>
        <strain evidence="2">DSM 45817 / CECT 9037 / EuI1c</strain>
    </source>
</reference>
<dbReference type="eggNOG" id="ENOG502ZKC5">
    <property type="taxonomic scope" value="Bacteria"/>
</dbReference>
<dbReference type="EMBL" id="CP002299">
    <property type="protein sequence ID" value="ADP78359.1"/>
    <property type="molecule type" value="Genomic_DNA"/>
</dbReference>
<dbReference type="OrthoDB" id="3637961at2"/>
<organism evidence="1 2">
    <name type="scientific">Pseudofrankia inefficax (strain DSM 45817 / CECT 9037 / DDB 130130 / EuI1c)</name>
    <name type="common">Frankia inefficax</name>
    <dbReference type="NCBI Taxonomy" id="298654"/>
    <lineage>
        <taxon>Bacteria</taxon>
        <taxon>Bacillati</taxon>
        <taxon>Actinomycetota</taxon>
        <taxon>Actinomycetes</taxon>
        <taxon>Frankiales</taxon>
        <taxon>Frankiaceae</taxon>
        <taxon>Pseudofrankia</taxon>
    </lineage>
</organism>
<name>E3J668_PSEI1</name>
<dbReference type="HOGENOM" id="CLU_1018443_0_0_11"/>
<dbReference type="Proteomes" id="UP000002484">
    <property type="component" value="Chromosome"/>
</dbReference>
<dbReference type="AlphaFoldDB" id="E3J668"/>
<dbReference type="KEGG" id="fri:FraEuI1c_0273"/>